<dbReference type="AlphaFoldDB" id="X1GRU0"/>
<proteinExistence type="predicted"/>
<reference evidence="1" key="1">
    <citation type="journal article" date="2014" name="Front. Microbiol.">
        <title>High frequency of phylogenetically diverse reductive dehalogenase-homologous genes in deep subseafloor sedimentary metagenomes.</title>
        <authorList>
            <person name="Kawai M."/>
            <person name="Futagami T."/>
            <person name="Toyoda A."/>
            <person name="Takaki Y."/>
            <person name="Nishi S."/>
            <person name="Hori S."/>
            <person name="Arai W."/>
            <person name="Tsubouchi T."/>
            <person name="Morono Y."/>
            <person name="Uchiyama I."/>
            <person name="Ito T."/>
            <person name="Fujiyama A."/>
            <person name="Inagaki F."/>
            <person name="Takami H."/>
        </authorList>
    </citation>
    <scope>NUCLEOTIDE SEQUENCE</scope>
    <source>
        <strain evidence="1">Expedition CK06-06</strain>
    </source>
</reference>
<organism evidence="1">
    <name type="scientific">marine sediment metagenome</name>
    <dbReference type="NCBI Taxonomy" id="412755"/>
    <lineage>
        <taxon>unclassified sequences</taxon>
        <taxon>metagenomes</taxon>
        <taxon>ecological metagenomes</taxon>
    </lineage>
</organism>
<gene>
    <name evidence="1" type="ORF">S03H2_29020</name>
</gene>
<sequence>EQVNTLWSRNKITEGLWNETTASEGYQDVLASSLYESQLPYPSIPDFVLWSRYQGKPDASWGEFQKWYNISPRDWPVWKWLGLQRLTTMQVQTLYRRGHITSTRLFTELAKIGWSADDRPFIEQLGWAVPNSMLLMQGDLFQGLTDAQILKDISIGDINPKYAQNYFDAILTKPASQDIVTYQLRKDPSLANLGGELRKIGIHPAYHDIYKELAYPIPPVADIITMAVREAFSPEIAARFGQYEDYPPDFEYWAERKGLSKEWSQRYWAAHWALPSAQQGFEMLHRGVVNNDELDLL</sequence>
<accession>X1GRU0</accession>
<feature type="non-terminal residue" evidence="1">
    <location>
        <position position="1"/>
    </location>
</feature>
<evidence type="ECO:0000313" key="1">
    <source>
        <dbReference type="EMBL" id="GAH60596.1"/>
    </source>
</evidence>
<feature type="non-terminal residue" evidence="1">
    <location>
        <position position="297"/>
    </location>
</feature>
<name>X1GRU0_9ZZZZ</name>
<protein>
    <submittedName>
        <fullName evidence="1">Uncharacterized protein</fullName>
    </submittedName>
</protein>
<dbReference type="EMBL" id="BARU01017499">
    <property type="protein sequence ID" value="GAH60596.1"/>
    <property type="molecule type" value="Genomic_DNA"/>
</dbReference>
<comment type="caution">
    <text evidence="1">The sequence shown here is derived from an EMBL/GenBank/DDBJ whole genome shotgun (WGS) entry which is preliminary data.</text>
</comment>